<dbReference type="EMBL" id="RXWV01000023">
    <property type="protein sequence ID" value="RTX73788.1"/>
    <property type="molecule type" value="Genomic_DNA"/>
</dbReference>
<sequence length="135" mass="15975">MNRPKFRVWDKEEQKWYKPTYKAYMNELHDIHIDLDGRLLIRTIDESGKRLTIHESMFEGRYELLQSTGLFDKNGKEIFEGDILKYRDEYRVVEMYDGAWIARAGEKRLIVKMAVLSGAKIIGNRFEHPHLLGEG</sequence>
<evidence type="ECO:0000313" key="3">
    <source>
        <dbReference type="Proteomes" id="UP000274792"/>
    </source>
</evidence>
<reference evidence="2 3" key="1">
    <citation type="submission" date="2018-10" db="EMBL/GenBank/DDBJ databases">
        <title>A collection Staphylococci species genome sequencing.</title>
        <authorList>
            <person name="Cole K."/>
        </authorList>
    </citation>
    <scope>NUCLEOTIDE SEQUENCE [LARGE SCALE GENOMIC DNA]</scope>
    <source>
        <strain evidence="3">NCTC 12218</strain>
    </source>
</reference>
<dbReference type="Pfam" id="PF09643">
    <property type="entry name" value="YopX"/>
    <property type="match status" value="1"/>
</dbReference>
<dbReference type="InterPro" id="IPR023385">
    <property type="entry name" value="YopX-like_C"/>
</dbReference>
<dbReference type="InterPro" id="IPR010024">
    <property type="entry name" value="CHP16711"/>
</dbReference>
<name>A0AAJ4VII1_MAMSC</name>
<evidence type="ECO:0000313" key="2">
    <source>
        <dbReference type="EMBL" id="RTX73788.1"/>
    </source>
</evidence>
<proteinExistence type="predicted"/>
<dbReference type="SUPFAM" id="SSF159006">
    <property type="entry name" value="YopX-like"/>
    <property type="match status" value="1"/>
</dbReference>
<organism evidence="2 3">
    <name type="scientific">Mammaliicoccus sciuri</name>
    <name type="common">Staphylococcus sciuri</name>
    <dbReference type="NCBI Taxonomy" id="1296"/>
    <lineage>
        <taxon>Bacteria</taxon>
        <taxon>Bacillati</taxon>
        <taxon>Bacillota</taxon>
        <taxon>Bacilli</taxon>
        <taxon>Bacillales</taxon>
        <taxon>Staphylococcaceae</taxon>
        <taxon>Mammaliicoccus</taxon>
    </lineage>
</organism>
<dbReference type="InterPro" id="IPR019096">
    <property type="entry name" value="YopX_protein"/>
</dbReference>
<dbReference type="Proteomes" id="UP000274792">
    <property type="component" value="Unassembled WGS sequence"/>
</dbReference>
<dbReference type="Gene3D" id="2.30.30.290">
    <property type="entry name" value="YopX-like domains"/>
    <property type="match status" value="1"/>
</dbReference>
<accession>A0AAJ4VII1</accession>
<feature type="domain" description="YopX protein" evidence="1">
    <location>
        <begin position="5"/>
        <end position="132"/>
    </location>
</feature>
<dbReference type="NCBIfam" id="TIGR01671">
    <property type="entry name" value="phage_TIGR01671"/>
    <property type="match status" value="1"/>
</dbReference>
<dbReference type="AlphaFoldDB" id="A0AAJ4VII1"/>
<protein>
    <recommendedName>
        <fullName evidence="1">YopX protein domain-containing protein</fullName>
    </recommendedName>
</protein>
<dbReference type="RefSeq" id="WP_126476821.1">
    <property type="nucleotide sequence ID" value="NZ_RXWV01000023.1"/>
</dbReference>
<gene>
    <name evidence="2" type="ORF">CD117_04155</name>
</gene>
<evidence type="ECO:0000259" key="1">
    <source>
        <dbReference type="Pfam" id="PF09643"/>
    </source>
</evidence>
<comment type="caution">
    <text evidence="2">The sequence shown here is derived from an EMBL/GenBank/DDBJ whole genome shotgun (WGS) entry which is preliminary data.</text>
</comment>